<name>A0A9P0ATA3_BRAAE</name>
<dbReference type="PANTHER" id="PTHR31278:SF2">
    <property type="entry name" value="SMALL RIBOSOMAL SUBUNIT PROTEIN MS37"/>
    <property type="match status" value="1"/>
</dbReference>
<keyword evidence="1" id="KW-1015">Disulfide bond</keyword>
<dbReference type="PANTHER" id="PTHR31278">
    <property type="entry name" value="CHCHD1"/>
    <property type="match status" value="1"/>
</dbReference>
<dbReference type="EMBL" id="OV121133">
    <property type="protein sequence ID" value="CAH0549986.1"/>
    <property type="molecule type" value="Genomic_DNA"/>
</dbReference>
<accession>A0A9P0ATA3</accession>
<proteinExistence type="predicted"/>
<dbReference type="InterPro" id="IPR010625">
    <property type="entry name" value="CHCH"/>
</dbReference>
<dbReference type="OrthoDB" id="5825849at2759"/>
<evidence type="ECO:0000256" key="1">
    <source>
        <dbReference type="ARBA" id="ARBA00023157"/>
    </source>
</evidence>
<dbReference type="GO" id="GO:0032543">
    <property type="term" value="P:mitochondrial translation"/>
    <property type="evidence" value="ECO:0007669"/>
    <property type="project" value="InterPro"/>
</dbReference>
<organism evidence="3 4">
    <name type="scientific">Brassicogethes aeneus</name>
    <name type="common">Rape pollen beetle</name>
    <name type="synonym">Meligethes aeneus</name>
    <dbReference type="NCBI Taxonomy" id="1431903"/>
    <lineage>
        <taxon>Eukaryota</taxon>
        <taxon>Metazoa</taxon>
        <taxon>Ecdysozoa</taxon>
        <taxon>Arthropoda</taxon>
        <taxon>Hexapoda</taxon>
        <taxon>Insecta</taxon>
        <taxon>Pterygota</taxon>
        <taxon>Neoptera</taxon>
        <taxon>Endopterygota</taxon>
        <taxon>Coleoptera</taxon>
        <taxon>Polyphaga</taxon>
        <taxon>Cucujiformia</taxon>
        <taxon>Nitidulidae</taxon>
        <taxon>Meligethinae</taxon>
        <taxon>Brassicogethes</taxon>
    </lineage>
</organism>
<dbReference type="Pfam" id="PF06747">
    <property type="entry name" value="CHCH"/>
    <property type="match status" value="1"/>
</dbReference>
<dbReference type="InterPro" id="IPR009069">
    <property type="entry name" value="Cys_alpha_HP_mot_SF"/>
</dbReference>
<dbReference type="InterPro" id="IPR033620">
    <property type="entry name" value="Ribosomal_mS37_met"/>
</dbReference>
<evidence type="ECO:0000259" key="2">
    <source>
        <dbReference type="Pfam" id="PF06747"/>
    </source>
</evidence>
<reference evidence="3" key="1">
    <citation type="submission" date="2021-12" db="EMBL/GenBank/DDBJ databases">
        <authorList>
            <person name="King R."/>
        </authorList>
    </citation>
    <scope>NUCLEOTIDE SEQUENCE</scope>
</reference>
<dbReference type="SUPFAM" id="SSF47072">
    <property type="entry name" value="Cysteine alpha-hairpin motif"/>
    <property type="match status" value="1"/>
</dbReference>
<protein>
    <recommendedName>
        <fullName evidence="2">CHCH domain-containing protein</fullName>
    </recommendedName>
</protein>
<dbReference type="Proteomes" id="UP001154078">
    <property type="component" value="Chromosome 2"/>
</dbReference>
<evidence type="ECO:0000313" key="3">
    <source>
        <dbReference type="EMBL" id="CAH0549986.1"/>
    </source>
</evidence>
<dbReference type="AlphaFoldDB" id="A0A9P0ATA3"/>
<dbReference type="GO" id="GO:0003723">
    <property type="term" value="F:RNA binding"/>
    <property type="evidence" value="ECO:0007669"/>
    <property type="project" value="TreeGrafter"/>
</dbReference>
<keyword evidence="4" id="KW-1185">Reference proteome</keyword>
<gene>
    <name evidence="3" type="ORF">MELIAE_LOCUS2913</name>
</gene>
<dbReference type="GO" id="GO:0005654">
    <property type="term" value="C:nucleoplasm"/>
    <property type="evidence" value="ECO:0007669"/>
    <property type="project" value="TreeGrafter"/>
</dbReference>
<dbReference type="GO" id="GO:0005761">
    <property type="term" value="C:mitochondrial ribosome"/>
    <property type="evidence" value="ECO:0007669"/>
    <property type="project" value="InterPro"/>
</dbReference>
<feature type="domain" description="CHCH" evidence="2">
    <location>
        <begin position="47"/>
        <end position="79"/>
    </location>
</feature>
<evidence type="ECO:0000313" key="4">
    <source>
        <dbReference type="Proteomes" id="UP001154078"/>
    </source>
</evidence>
<sequence length="121" mass="13639">MRYTAALFKSKVARPIPQEPVPFQEILPLKLKPAVSGKGDRTSEVCCLQEMSVMLACFKKNEFSQQLCSKEIDSFQKCYTGHLATKKVKKDKEAKGVLTPGEKQLSSKQVNTLLKKFPNFK</sequence>